<protein>
    <submittedName>
        <fullName evidence="1">Uncharacterized protein</fullName>
    </submittedName>
</protein>
<dbReference type="EMBL" id="OZ021741">
    <property type="protein sequence ID" value="CAK9326406.1"/>
    <property type="molecule type" value="Genomic_DNA"/>
</dbReference>
<evidence type="ECO:0000313" key="2">
    <source>
        <dbReference type="Proteomes" id="UP001642487"/>
    </source>
</evidence>
<name>A0ABP0Z512_9ROSI</name>
<gene>
    <name evidence="1" type="ORF">CITCOLO1_LOCUS18755</name>
</gene>
<evidence type="ECO:0000313" key="1">
    <source>
        <dbReference type="EMBL" id="CAK9326406.1"/>
    </source>
</evidence>
<proteinExistence type="predicted"/>
<dbReference type="Proteomes" id="UP001642487">
    <property type="component" value="Chromosome 7"/>
</dbReference>
<organism evidence="1 2">
    <name type="scientific">Citrullus colocynthis</name>
    <name type="common">colocynth</name>
    <dbReference type="NCBI Taxonomy" id="252529"/>
    <lineage>
        <taxon>Eukaryota</taxon>
        <taxon>Viridiplantae</taxon>
        <taxon>Streptophyta</taxon>
        <taxon>Embryophyta</taxon>
        <taxon>Tracheophyta</taxon>
        <taxon>Spermatophyta</taxon>
        <taxon>Magnoliopsida</taxon>
        <taxon>eudicotyledons</taxon>
        <taxon>Gunneridae</taxon>
        <taxon>Pentapetalae</taxon>
        <taxon>rosids</taxon>
        <taxon>fabids</taxon>
        <taxon>Cucurbitales</taxon>
        <taxon>Cucurbitaceae</taxon>
        <taxon>Benincaseae</taxon>
        <taxon>Citrullus</taxon>
    </lineage>
</organism>
<sequence length="170" mass="18913">MDIRGVTWGSGLGGMQVGGNGGTQPSPMWQCRFIPALKQTGQFRVVRKSAGQPHLAEFVASNFTIPKSSPLLSFSFSPFSLHQTHSQNPTGFFPFSFPYSPTPRRFLPLFVFLLTSSYPPRPTPCHFRLSAFLLIAPSQKWASKIEATGFFFLSTSPLHPRRSPRFFSLG</sequence>
<reference evidence="1 2" key="1">
    <citation type="submission" date="2024-03" db="EMBL/GenBank/DDBJ databases">
        <authorList>
            <person name="Gkanogiannis A."/>
            <person name="Becerra Lopez-Lavalle L."/>
        </authorList>
    </citation>
    <scope>NUCLEOTIDE SEQUENCE [LARGE SCALE GENOMIC DNA]</scope>
</reference>
<keyword evidence="2" id="KW-1185">Reference proteome</keyword>
<accession>A0ABP0Z512</accession>